<reference evidence="2 3" key="1">
    <citation type="journal article" date="2014" name="BMC Genomics">
        <title>Architecture and functions of a multipartite genome of the methylotrophic bacterium Paracoccus aminophilus JCM 7686, containing primary and secondary chromids.</title>
        <authorList>
            <person name="Dziewit L."/>
            <person name="Czarnecki J."/>
            <person name="Wibberg D."/>
            <person name="Radlinska M."/>
            <person name="Mrozek P."/>
            <person name="Szymczak M."/>
            <person name="Schluter A."/>
            <person name="Puhler A."/>
            <person name="Bartosik D."/>
        </authorList>
    </citation>
    <scope>NUCLEOTIDE SEQUENCE [LARGE SCALE GENOMIC DNA]</scope>
    <source>
        <strain evidence="2">JCM 7686</strain>
        <plasmid evidence="3">Plasmid pAMI4</plasmid>
    </source>
</reference>
<keyword evidence="2" id="KW-0614">Plasmid</keyword>
<sequence>MRSLVLTSVLSSALCLAALPALSQEAAKPLISLPVTAVEASPISHEIAEKGIGPVLARLHGLANPTPDEKFATAGLELLAAVQSTYQWRVKYQVGTEWGVILGMQGQLPDEAAPREPFPPAALADQTEVVLAAMARLQEALKGVAEGPDFGVTLDLSDLWFDLDGDGKRADWENAGTILNGVLFTNNNWDENGNLVPLDALPVIRFDNADAAWLSAYGHLIAGSGEMLLAFHPTESLSKILETRKQIDAARQEHPDAREDAGLDMLDPMLEPLATAFDMLHRQPDPERTRRAKAHWLDTIAQNRLFWKLVDAETDNAGEWIPNDRQVSATGFVFPQGTGAAWLSVLDDGEALLNGKKSVPFWRAPIGLDLGKWLDHPKPLPIDGVVQGWAIADYFTKAPQVSQEAMGRFSELFMDSDPFLAMVMIN</sequence>
<dbReference type="AlphaFoldDB" id="S5YGZ1"/>
<dbReference type="HOGENOM" id="CLU_054377_0_0_5"/>
<dbReference type="Proteomes" id="UP000015480">
    <property type="component" value="Plasmid pAMI4"/>
</dbReference>
<geneLocation type="plasmid" evidence="2 3">
    <name>pAMI4</name>
</geneLocation>
<dbReference type="eggNOG" id="ENOG5030I9V">
    <property type="taxonomic scope" value="Bacteria"/>
</dbReference>
<gene>
    <name evidence="2" type="ORF">JCM7686_pAMI4p047</name>
</gene>
<feature type="chain" id="PRO_5004544716" evidence="1">
    <location>
        <begin position="18"/>
        <end position="426"/>
    </location>
</feature>
<dbReference type="KEGG" id="pami:JCM7686_pAMI4p047"/>
<evidence type="ECO:0000256" key="1">
    <source>
        <dbReference type="SAM" id="SignalP"/>
    </source>
</evidence>
<feature type="signal peptide" evidence="1">
    <location>
        <begin position="1"/>
        <end position="17"/>
    </location>
</feature>
<evidence type="ECO:0000313" key="2">
    <source>
        <dbReference type="EMBL" id="AGT10738.1"/>
    </source>
</evidence>
<accession>S5YGZ1</accession>
<keyword evidence="3" id="KW-1185">Reference proteome</keyword>
<proteinExistence type="predicted"/>
<evidence type="ECO:0000313" key="3">
    <source>
        <dbReference type="Proteomes" id="UP000015480"/>
    </source>
</evidence>
<dbReference type="RefSeq" id="WP_020952223.1">
    <property type="nucleotide sequence ID" value="NC_022049.1"/>
</dbReference>
<dbReference type="OrthoDB" id="9815249at2"/>
<name>S5YGZ1_PARAH</name>
<dbReference type="EMBL" id="CP006652">
    <property type="protein sequence ID" value="AGT10738.1"/>
    <property type="molecule type" value="Genomic_DNA"/>
</dbReference>
<organism evidence="2 3">
    <name type="scientific">Paracoccus aminophilus JCM 7686</name>
    <dbReference type="NCBI Taxonomy" id="1367847"/>
    <lineage>
        <taxon>Bacteria</taxon>
        <taxon>Pseudomonadati</taxon>
        <taxon>Pseudomonadota</taxon>
        <taxon>Alphaproteobacteria</taxon>
        <taxon>Rhodobacterales</taxon>
        <taxon>Paracoccaceae</taxon>
        <taxon>Paracoccus</taxon>
    </lineage>
</organism>
<dbReference type="PATRIC" id="fig|1367847.3.peg.3674"/>
<keyword evidence="1" id="KW-0732">Signal</keyword>
<protein>
    <submittedName>
        <fullName evidence="2">Uncharacterized protein</fullName>
    </submittedName>
</protein>